<evidence type="ECO:0000313" key="3">
    <source>
        <dbReference type="Proteomes" id="UP000717624"/>
    </source>
</evidence>
<dbReference type="PROSITE" id="PS51186">
    <property type="entry name" value="GNAT"/>
    <property type="match status" value="1"/>
</dbReference>
<dbReference type="SUPFAM" id="SSF55729">
    <property type="entry name" value="Acyl-CoA N-acyltransferases (Nat)"/>
    <property type="match status" value="1"/>
</dbReference>
<dbReference type="AlphaFoldDB" id="A0A939BPG5"/>
<sequence>MLSIEPVTLTGEQVRLEPLAIAHADQLFEAGNFEQIWTYMSIEISRPEDVHSFIAAAMEGQKAGTDLPFAIIDRRTDKAIGSTRLLNISRKDRHVEIGFTWITPAYWKTAVNTECKWLLLRHCFEQLGCVRVQIKTDARNLNSQRAIERLGAVREGLLRNERIVRNGYVRDAVYYSIIDREWPEVKQRLQAYLQRA</sequence>
<dbReference type="InterPro" id="IPR016181">
    <property type="entry name" value="Acyl_CoA_acyltransferase"/>
</dbReference>
<dbReference type="InterPro" id="IPR000182">
    <property type="entry name" value="GNAT_dom"/>
</dbReference>
<dbReference type="Gene3D" id="3.40.630.30">
    <property type="match status" value="1"/>
</dbReference>
<feature type="domain" description="N-acetyltransferase" evidence="1">
    <location>
        <begin position="14"/>
        <end position="180"/>
    </location>
</feature>
<dbReference type="EMBL" id="JAFBEB010000006">
    <property type="protein sequence ID" value="MBM7590445.1"/>
    <property type="molecule type" value="Genomic_DNA"/>
</dbReference>
<accession>A0A939BPG5</accession>
<name>A0A939BPG5_9BACL</name>
<proteinExistence type="predicted"/>
<dbReference type="PANTHER" id="PTHR43610:SF1">
    <property type="entry name" value="N-ACETYLTRANSFERASE DOMAIN-CONTAINING PROTEIN"/>
    <property type="match status" value="1"/>
</dbReference>
<comment type="caution">
    <text evidence="2">The sequence shown here is derived from an EMBL/GenBank/DDBJ whole genome shotgun (WGS) entry which is preliminary data.</text>
</comment>
<dbReference type="RefSeq" id="WP_204518196.1">
    <property type="nucleotide sequence ID" value="NZ_BAABIN010000002.1"/>
</dbReference>
<dbReference type="Pfam" id="PF13302">
    <property type="entry name" value="Acetyltransf_3"/>
    <property type="match status" value="1"/>
</dbReference>
<dbReference type="PANTHER" id="PTHR43610">
    <property type="entry name" value="BLL6696 PROTEIN"/>
    <property type="match status" value="1"/>
</dbReference>
<protein>
    <submittedName>
        <fullName evidence="2">RimJ/RimL family protein N-acetyltransferase</fullName>
    </submittedName>
</protein>
<dbReference type="GO" id="GO:0016747">
    <property type="term" value="F:acyltransferase activity, transferring groups other than amino-acyl groups"/>
    <property type="evidence" value="ECO:0007669"/>
    <property type="project" value="InterPro"/>
</dbReference>
<keyword evidence="3" id="KW-1185">Reference proteome</keyword>
<evidence type="ECO:0000259" key="1">
    <source>
        <dbReference type="PROSITE" id="PS51186"/>
    </source>
</evidence>
<reference evidence="2" key="1">
    <citation type="submission" date="2021-01" db="EMBL/GenBank/DDBJ databases">
        <title>Genomic Encyclopedia of Type Strains, Phase IV (KMG-IV): sequencing the most valuable type-strain genomes for metagenomic binning, comparative biology and taxonomic classification.</title>
        <authorList>
            <person name="Goeker M."/>
        </authorList>
    </citation>
    <scope>NUCLEOTIDE SEQUENCE</scope>
    <source>
        <strain evidence="2">DSM 25523</strain>
    </source>
</reference>
<evidence type="ECO:0000313" key="2">
    <source>
        <dbReference type="EMBL" id="MBM7590445.1"/>
    </source>
</evidence>
<gene>
    <name evidence="2" type="ORF">JOD01_002049</name>
</gene>
<dbReference type="Proteomes" id="UP000717624">
    <property type="component" value="Unassembled WGS sequence"/>
</dbReference>
<organism evidence="2 3">
    <name type="scientific">Brevibacillus fulvus</name>
    <dbReference type="NCBI Taxonomy" id="1125967"/>
    <lineage>
        <taxon>Bacteria</taxon>
        <taxon>Bacillati</taxon>
        <taxon>Bacillota</taxon>
        <taxon>Bacilli</taxon>
        <taxon>Bacillales</taxon>
        <taxon>Paenibacillaceae</taxon>
        <taxon>Brevibacillus</taxon>
    </lineage>
</organism>